<reference evidence="10" key="1">
    <citation type="journal article" date="2006" name="PLoS Biol.">
        <title>Macronuclear genome sequence of the ciliate Tetrahymena thermophila, a model eukaryote.</title>
        <authorList>
            <person name="Eisen J.A."/>
            <person name="Coyne R.S."/>
            <person name="Wu M."/>
            <person name="Wu D."/>
            <person name="Thiagarajan M."/>
            <person name="Wortman J.R."/>
            <person name="Badger J.H."/>
            <person name="Ren Q."/>
            <person name="Amedeo P."/>
            <person name="Jones K.M."/>
            <person name="Tallon L.J."/>
            <person name="Delcher A.L."/>
            <person name="Salzberg S.L."/>
            <person name="Silva J.C."/>
            <person name="Haas B.J."/>
            <person name="Majoros W.H."/>
            <person name="Farzad M."/>
            <person name="Carlton J.M."/>
            <person name="Smith R.K. Jr."/>
            <person name="Garg J."/>
            <person name="Pearlman R.E."/>
            <person name="Karrer K.M."/>
            <person name="Sun L."/>
            <person name="Manning G."/>
            <person name="Elde N.C."/>
            <person name="Turkewitz A.P."/>
            <person name="Asai D.J."/>
            <person name="Wilkes D.E."/>
            <person name="Wang Y."/>
            <person name="Cai H."/>
            <person name="Collins K."/>
            <person name="Stewart B.A."/>
            <person name="Lee S.R."/>
            <person name="Wilamowska K."/>
            <person name="Weinberg Z."/>
            <person name="Ruzzo W.L."/>
            <person name="Wloga D."/>
            <person name="Gaertig J."/>
            <person name="Frankel J."/>
            <person name="Tsao C.-C."/>
            <person name="Gorovsky M.A."/>
            <person name="Keeling P.J."/>
            <person name="Waller R.F."/>
            <person name="Patron N.J."/>
            <person name="Cherry J.M."/>
            <person name="Stover N.A."/>
            <person name="Krieger C.J."/>
            <person name="del Toro C."/>
            <person name="Ryder H.F."/>
            <person name="Williamson S.C."/>
            <person name="Barbeau R.A."/>
            <person name="Hamilton E.P."/>
            <person name="Orias E."/>
        </authorList>
    </citation>
    <scope>NUCLEOTIDE SEQUENCE [LARGE SCALE GENOMIC DNA]</scope>
    <source>
        <strain evidence="10">SB210</strain>
    </source>
</reference>
<dbReference type="Proteomes" id="UP000009168">
    <property type="component" value="Unassembled WGS sequence"/>
</dbReference>
<evidence type="ECO:0000256" key="2">
    <source>
        <dbReference type="ARBA" id="ARBA00022963"/>
    </source>
</evidence>
<evidence type="ECO:0000313" key="10">
    <source>
        <dbReference type="Proteomes" id="UP000009168"/>
    </source>
</evidence>
<keyword evidence="7" id="KW-1133">Transmembrane helix</keyword>
<dbReference type="OMA" id="SYIRICV"/>
<dbReference type="KEGG" id="tet:TTHERM_00540150"/>
<feature type="domain" description="PLD phosphodiesterase" evidence="8">
    <location>
        <begin position="97"/>
        <end position="124"/>
    </location>
</feature>
<name>I7MDI9_TETTS</name>
<keyword evidence="2" id="KW-0442">Lipid degradation</keyword>
<evidence type="ECO:0000256" key="1">
    <source>
        <dbReference type="ARBA" id="ARBA00022801"/>
    </source>
</evidence>
<evidence type="ECO:0000256" key="5">
    <source>
        <dbReference type="ARBA" id="ARBA00040549"/>
    </source>
</evidence>
<dbReference type="PROSITE" id="PS50035">
    <property type="entry name" value="PLD"/>
    <property type="match status" value="1"/>
</dbReference>
<keyword evidence="3" id="KW-0443">Lipid metabolism</keyword>
<sequence>MGQEKLDQECDVLFFPDKSNEQKVIDFINLAKKELKICVFTFTNTAIATAILKKVENEKIKVRIITDDVQNEGKFSIVDVLQYASDDLIKFRTDLNKDAHMHHKYVVIDDKMIATGSFNWTSAAVLKNNENLLLIKNQKLAKIYSKNFEELWEQFKSTEKSLSKLSSDVKQRGTSLKNKIEKEAQKGEKQASSKGRKKAQPQEQEKKQVAGDMIIENEEEDEDQVKRSRKPNNQQQQKPIEQEDNNNPPPSNQTQNGDTTPVKRGRKPRQLSREEEEELQQKKENAKKKKKIKKLVKMSKVTEVKRVVLQSKMAQSRFQKFKNILYNAASFTLGVLSFGSYLYLSQRKF</sequence>
<organism evidence="9 10">
    <name type="scientific">Tetrahymena thermophila (strain SB210)</name>
    <dbReference type="NCBI Taxonomy" id="312017"/>
    <lineage>
        <taxon>Eukaryota</taxon>
        <taxon>Sar</taxon>
        <taxon>Alveolata</taxon>
        <taxon>Ciliophora</taxon>
        <taxon>Intramacronucleata</taxon>
        <taxon>Oligohymenophorea</taxon>
        <taxon>Hymenostomatida</taxon>
        <taxon>Tetrahymenina</taxon>
        <taxon>Tetrahymenidae</taxon>
        <taxon>Tetrahymena</taxon>
    </lineage>
</organism>
<feature type="region of interest" description="Disordered" evidence="6">
    <location>
        <begin position="162"/>
        <end position="291"/>
    </location>
</feature>
<dbReference type="GO" id="GO:0016042">
    <property type="term" value="P:lipid catabolic process"/>
    <property type="evidence" value="ECO:0007669"/>
    <property type="project" value="UniProtKB-KW"/>
</dbReference>
<gene>
    <name evidence="9" type="ORF">TTHERM_00540150</name>
</gene>
<keyword evidence="7" id="KW-0812">Transmembrane</keyword>
<evidence type="ECO:0000313" key="9">
    <source>
        <dbReference type="EMBL" id="EAR87695.1"/>
    </source>
</evidence>
<dbReference type="SMART" id="SM00155">
    <property type="entry name" value="PLDc"/>
    <property type="match status" value="1"/>
</dbReference>
<evidence type="ECO:0000256" key="6">
    <source>
        <dbReference type="SAM" id="MobiDB-lite"/>
    </source>
</evidence>
<feature type="transmembrane region" description="Helical" evidence="7">
    <location>
        <begin position="324"/>
        <end position="344"/>
    </location>
</feature>
<dbReference type="GeneID" id="7832532"/>
<evidence type="ECO:0000256" key="3">
    <source>
        <dbReference type="ARBA" id="ARBA00023098"/>
    </source>
</evidence>
<dbReference type="SUPFAM" id="SSF56024">
    <property type="entry name" value="Phospholipase D/nuclease"/>
    <property type="match status" value="1"/>
</dbReference>
<dbReference type="EMBL" id="GG662849">
    <property type="protein sequence ID" value="EAR87695.1"/>
    <property type="molecule type" value="Genomic_DNA"/>
</dbReference>
<dbReference type="InterPro" id="IPR025202">
    <property type="entry name" value="PLD-like_dom"/>
</dbReference>
<dbReference type="Pfam" id="PF13091">
    <property type="entry name" value="PLDc_2"/>
    <property type="match status" value="1"/>
</dbReference>
<feature type="compositionally biased region" description="Basic and acidic residues" evidence="6">
    <location>
        <begin position="162"/>
        <end position="171"/>
    </location>
</feature>
<dbReference type="AlphaFoldDB" id="I7MDI9"/>
<dbReference type="GO" id="GO:0016891">
    <property type="term" value="F:RNA endonuclease activity producing 5'-phosphomonoesters, hydrolytic mechanism"/>
    <property type="evidence" value="ECO:0007669"/>
    <property type="project" value="TreeGrafter"/>
</dbReference>
<keyword evidence="1" id="KW-0378">Hydrolase</keyword>
<keyword evidence="7" id="KW-0472">Membrane</keyword>
<feature type="compositionally biased region" description="Basic and acidic residues" evidence="6">
    <location>
        <begin position="178"/>
        <end position="191"/>
    </location>
</feature>
<dbReference type="InParanoid" id="I7MDI9"/>
<dbReference type="HOGENOM" id="CLU_795670_0_0_1"/>
<dbReference type="InterPro" id="IPR001736">
    <property type="entry name" value="PLipase_D/transphosphatidylase"/>
</dbReference>
<dbReference type="PANTHER" id="PTHR43856">
    <property type="entry name" value="CARDIOLIPIN HYDROLASE"/>
    <property type="match status" value="1"/>
</dbReference>
<dbReference type="InterPro" id="IPR051406">
    <property type="entry name" value="PLD_domain"/>
</dbReference>
<dbReference type="PANTHER" id="PTHR43856:SF1">
    <property type="entry name" value="MITOCHONDRIAL CARDIOLIPIN HYDROLASE"/>
    <property type="match status" value="1"/>
</dbReference>
<protein>
    <recommendedName>
        <fullName evidence="5">Mitochondrial cardiolipin hydrolase</fullName>
    </recommendedName>
</protein>
<comment type="similarity">
    <text evidence="4">Belongs to the phospholipase D family. MitoPLD/Zucchini subfamily.</text>
</comment>
<dbReference type="RefSeq" id="XP_001007940.1">
    <property type="nucleotide sequence ID" value="XM_001007940.1"/>
</dbReference>
<proteinExistence type="inferred from homology"/>
<dbReference type="STRING" id="312017.I7MDI9"/>
<dbReference type="eggNOG" id="ENOG502RXG9">
    <property type="taxonomic scope" value="Eukaryota"/>
</dbReference>
<evidence type="ECO:0000256" key="7">
    <source>
        <dbReference type="SAM" id="Phobius"/>
    </source>
</evidence>
<dbReference type="OrthoDB" id="412219at2759"/>
<accession>I7MDI9</accession>
<dbReference type="CDD" id="cd09171">
    <property type="entry name" value="PLDc_vPLD6_like"/>
    <property type="match status" value="1"/>
</dbReference>
<evidence type="ECO:0000256" key="4">
    <source>
        <dbReference type="ARBA" id="ARBA00038012"/>
    </source>
</evidence>
<evidence type="ECO:0000259" key="8">
    <source>
        <dbReference type="PROSITE" id="PS50035"/>
    </source>
</evidence>
<keyword evidence="10" id="KW-1185">Reference proteome</keyword>
<dbReference type="Gene3D" id="3.30.870.10">
    <property type="entry name" value="Endonuclease Chain A"/>
    <property type="match status" value="1"/>
</dbReference>